<evidence type="ECO:0000256" key="9">
    <source>
        <dbReference type="SAM" id="Phobius"/>
    </source>
</evidence>
<dbReference type="STRING" id="1841859.GCA_900157385_01549"/>
<keyword evidence="5 9" id="KW-0812">Transmembrane</keyword>
<gene>
    <name evidence="11" type="ORF">MTAB308_1552</name>
</gene>
<dbReference type="Proteomes" id="UP000241595">
    <property type="component" value="Unassembled WGS sequence"/>
</dbReference>
<comment type="similarity">
    <text evidence="1">Belongs to the glycosyltransferase 2 family.</text>
</comment>
<feature type="transmembrane region" description="Helical" evidence="9">
    <location>
        <begin position="272"/>
        <end position="298"/>
    </location>
</feature>
<keyword evidence="3" id="KW-0328">Glycosyltransferase</keyword>
<dbReference type="GO" id="GO:0099621">
    <property type="term" value="F:undecaprenyl-phosphate 4-deoxy-4-formamido-L-arabinose transferase activity"/>
    <property type="evidence" value="ECO:0007669"/>
    <property type="project" value="TreeGrafter"/>
</dbReference>
<dbReference type="AlphaFoldDB" id="A0A2U3N9C8"/>
<keyword evidence="12" id="KW-1185">Reference proteome</keyword>
<sequence length="325" mass="35141">MTTVPPSPAPATGPLVSVVIPVYRAALTLRDLYSQLSITMPQVAATFEIIFVEDCGGDESWSIITELAAADARVRGIRMSRNYGQHNALLCGIRAARYDVIVTMDDDLQHPVGEIASLLAALGPDVDVVYGAPQHEQHGLLRDAASRLTKLALASAMGAETARNVSAFRAFRTRLRDGFSDYRSPNVFIDVLLNWTTSRFAVVKVRHEPRSAGVSGYSIPRLVRHAVNLMTGFSTLPLQISSFIGFGLVLFGVVILAYVGAAYLIVGAVPGFTFLASIISIFSGAQLFALGIIGEYLARMHFRTMDRPAYLVSETVVRDGSEGMC</sequence>
<evidence type="ECO:0000256" key="3">
    <source>
        <dbReference type="ARBA" id="ARBA00022676"/>
    </source>
</evidence>
<reference evidence="11 12" key="1">
    <citation type="submission" date="2017-01" db="EMBL/GenBank/DDBJ databases">
        <authorList>
            <consortium name="Urmite Genomes"/>
        </authorList>
    </citation>
    <scope>NUCLEOTIDE SEQUENCE [LARGE SCALE GENOMIC DNA]</scope>
    <source>
        <strain evidence="11 12">AB308</strain>
    </source>
</reference>
<organism evidence="11 12">
    <name type="scientific">Mycobacterium terramassiliense</name>
    <dbReference type="NCBI Taxonomy" id="1841859"/>
    <lineage>
        <taxon>Bacteria</taxon>
        <taxon>Bacillati</taxon>
        <taxon>Actinomycetota</taxon>
        <taxon>Actinomycetes</taxon>
        <taxon>Mycobacteriales</taxon>
        <taxon>Mycobacteriaceae</taxon>
        <taxon>Mycobacterium</taxon>
    </lineage>
</organism>
<feature type="domain" description="Glycosyltransferase 2-like" evidence="10">
    <location>
        <begin position="17"/>
        <end position="147"/>
    </location>
</feature>
<accession>A0A2U3N9C8</accession>
<evidence type="ECO:0000256" key="1">
    <source>
        <dbReference type="ARBA" id="ARBA00006739"/>
    </source>
</evidence>
<protein>
    <submittedName>
        <fullName evidence="11">Glycosyltransferase, catalytic subunit of cellulose synthase and poly-beta-1,6-N-acetylglucosamine synthase</fullName>
    </submittedName>
</protein>
<evidence type="ECO:0000256" key="6">
    <source>
        <dbReference type="ARBA" id="ARBA00022985"/>
    </source>
</evidence>
<evidence type="ECO:0000259" key="10">
    <source>
        <dbReference type="Pfam" id="PF00535"/>
    </source>
</evidence>
<dbReference type="PANTHER" id="PTHR48090">
    <property type="entry name" value="UNDECAPRENYL-PHOSPHATE 4-DEOXY-4-FORMAMIDO-L-ARABINOSE TRANSFERASE-RELATED"/>
    <property type="match status" value="1"/>
</dbReference>
<dbReference type="GO" id="GO:0009103">
    <property type="term" value="P:lipopolysaccharide biosynthetic process"/>
    <property type="evidence" value="ECO:0007669"/>
    <property type="project" value="UniProtKB-KW"/>
</dbReference>
<keyword evidence="2" id="KW-1003">Cell membrane</keyword>
<evidence type="ECO:0000313" key="12">
    <source>
        <dbReference type="Proteomes" id="UP000241595"/>
    </source>
</evidence>
<dbReference type="SUPFAM" id="SSF53448">
    <property type="entry name" value="Nucleotide-diphospho-sugar transferases"/>
    <property type="match status" value="1"/>
</dbReference>
<dbReference type="OrthoDB" id="9811884at2"/>
<dbReference type="EMBL" id="FTRV01000010">
    <property type="protein sequence ID" value="SPM28067.1"/>
    <property type="molecule type" value="Genomic_DNA"/>
</dbReference>
<dbReference type="InterPro" id="IPR001173">
    <property type="entry name" value="Glyco_trans_2-like"/>
</dbReference>
<evidence type="ECO:0000256" key="7">
    <source>
        <dbReference type="ARBA" id="ARBA00022989"/>
    </source>
</evidence>
<dbReference type="GO" id="GO:0005886">
    <property type="term" value="C:plasma membrane"/>
    <property type="evidence" value="ECO:0007669"/>
    <property type="project" value="TreeGrafter"/>
</dbReference>
<dbReference type="InterPro" id="IPR050256">
    <property type="entry name" value="Glycosyltransferase_2"/>
</dbReference>
<dbReference type="Pfam" id="PF00535">
    <property type="entry name" value="Glycos_transf_2"/>
    <property type="match status" value="1"/>
</dbReference>
<keyword evidence="7 9" id="KW-1133">Transmembrane helix</keyword>
<keyword evidence="8 9" id="KW-0472">Membrane</keyword>
<dbReference type="RefSeq" id="WP_077098883.1">
    <property type="nucleotide sequence ID" value="NZ_LT717699.1"/>
</dbReference>
<keyword evidence="6" id="KW-0448">Lipopolysaccharide biosynthesis</keyword>
<evidence type="ECO:0000313" key="11">
    <source>
        <dbReference type="EMBL" id="SPM28067.1"/>
    </source>
</evidence>
<name>A0A2U3N9C8_9MYCO</name>
<dbReference type="Gene3D" id="3.90.550.10">
    <property type="entry name" value="Spore Coat Polysaccharide Biosynthesis Protein SpsA, Chain A"/>
    <property type="match status" value="1"/>
</dbReference>
<dbReference type="PANTHER" id="PTHR48090:SF3">
    <property type="entry name" value="UNDECAPRENYL-PHOSPHATE 4-DEOXY-4-FORMAMIDO-L-ARABINOSE TRANSFERASE"/>
    <property type="match status" value="1"/>
</dbReference>
<evidence type="ECO:0000256" key="5">
    <source>
        <dbReference type="ARBA" id="ARBA00022692"/>
    </source>
</evidence>
<keyword evidence="4 11" id="KW-0808">Transferase</keyword>
<proteinExistence type="inferred from homology"/>
<dbReference type="InterPro" id="IPR029044">
    <property type="entry name" value="Nucleotide-diphossugar_trans"/>
</dbReference>
<evidence type="ECO:0000256" key="8">
    <source>
        <dbReference type="ARBA" id="ARBA00023136"/>
    </source>
</evidence>
<feature type="transmembrane region" description="Helical" evidence="9">
    <location>
        <begin position="243"/>
        <end position="266"/>
    </location>
</feature>
<evidence type="ECO:0000256" key="2">
    <source>
        <dbReference type="ARBA" id="ARBA00022475"/>
    </source>
</evidence>
<dbReference type="CDD" id="cd04187">
    <property type="entry name" value="DPM1_like_bac"/>
    <property type="match status" value="1"/>
</dbReference>
<evidence type="ECO:0000256" key="4">
    <source>
        <dbReference type="ARBA" id="ARBA00022679"/>
    </source>
</evidence>